<organism evidence="1 2">
    <name type="scientific">Streptococcus acidominimus</name>
    <dbReference type="NCBI Taxonomy" id="1326"/>
    <lineage>
        <taxon>Bacteria</taxon>
        <taxon>Bacillati</taxon>
        <taxon>Bacillota</taxon>
        <taxon>Bacilli</taxon>
        <taxon>Lactobacillales</taxon>
        <taxon>Streptococcaceae</taxon>
        <taxon>Streptococcus</taxon>
    </lineage>
</organism>
<dbReference type="Proteomes" id="UP000297747">
    <property type="component" value="Unassembled WGS sequence"/>
</dbReference>
<dbReference type="InterPro" id="IPR025384">
    <property type="entry name" value="DUF4298"/>
</dbReference>
<dbReference type="RefSeq" id="WP_135052751.1">
    <property type="nucleotide sequence ID" value="NZ_CAKOCW010000012.1"/>
</dbReference>
<dbReference type="EMBL" id="SPQA01000013">
    <property type="protein sequence ID" value="TFU30798.1"/>
    <property type="molecule type" value="Genomic_DNA"/>
</dbReference>
<evidence type="ECO:0000313" key="1">
    <source>
        <dbReference type="EMBL" id="TFU30798.1"/>
    </source>
</evidence>
<comment type="caution">
    <text evidence="1">The sequence shown here is derived from an EMBL/GenBank/DDBJ whole genome shotgun (WGS) entry which is preliminary data.</text>
</comment>
<name>A0A4Y9FRB8_STRAI</name>
<proteinExistence type="predicted"/>
<reference evidence="1 2" key="1">
    <citation type="submission" date="2019-03" db="EMBL/GenBank/DDBJ databases">
        <title>Diversity of the mouse oral microbiome.</title>
        <authorList>
            <person name="Joseph S."/>
            <person name="Aduse-Opoku J."/>
            <person name="Curtis M."/>
            <person name="Wade W."/>
            <person name="Hashim A."/>
        </authorList>
    </citation>
    <scope>NUCLEOTIDE SEQUENCE [LARGE SCALE GENOMIC DNA]</scope>
    <source>
        <strain evidence="1 2">HT4</strain>
    </source>
</reference>
<dbReference type="Pfam" id="PF14131">
    <property type="entry name" value="DUF4298"/>
    <property type="match status" value="1"/>
</dbReference>
<gene>
    <name evidence="1" type="ORF">E4U01_04685</name>
</gene>
<evidence type="ECO:0000313" key="2">
    <source>
        <dbReference type="Proteomes" id="UP000297747"/>
    </source>
</evidence>
<dbReference type="AlphaFoldDB" id="A0A4Y9FRB8"/>
<protein>
    <submittedName>
        <fullName evidence="1">DUF4298 domain-containing protein</fullName>
    </submittedName>
</protein>
<accession>A0A4Y9FRB8</accession>
<sequence>MNDIKKIQKMEAVVNQAEAVLTALEGSLEAFEQFLPSLTSLIAYYESSDWMRHYEMDEAGELPQDMARGVLAEDTVYHLIWRYHELKQTMKKLGELKETNSK</sequence>